<dbReference type="Pfam" id="PF00248">
    <property type="entry name" value="Aldo_ket_red"/>
    <property type="match status" value="1"/>
</dbReference>
<accession>A0A6C2UDK4</accession>
<dbReference type="InterPro" id="IPR006311">
    <property type="entry name" value="TAT_signal"/>
</dbReference>
<proteinExistence type="predicted"/>
<dbReference type="PROSITE" id="PS51318">
    <property type="entry name" value="TAT"/>
    <property type="match status" value="1"/>
</dbReference>
<dbReference type="InterPro" id="IPR023210">
    <property type="entry name" value="NADP_OxRdtase_dom"/>
</dbReference>
<dbReference type="PANTHER" id="PTHR43312:SF1">
    <property type="entry name" value="NADP-DEPENDENT OXIDOREDUCTASE DOMAIN-CONTAINING PROTEIN"/>
    <property type="match status" value="1"/>
</dbReference>
<evidence type="ECO:0000259" key="1">
    <source>
        <dbReference type="Pfam" id="PF00248"/>
    </source>
</evidence>
<organism evidence="2 3">
    <name type="scientific">Pontiella sulfatireligans</name>
    <dbReference type="NCBI Taxonomy" id="2750658"/>
    <lineage>
        <taxon>Bacteria</taxon>
        <taxon>Pseudomonadati</taxon>
        <taxon>Kiritimatiellota</taxon>
        <taxon>Kiritimatiellia</taxon>
        <taxon>Kiritimatiellales</taxon>
        <taxon>Pontiellaceae</taxon>
        <taxon>Pontiella</taxon>
    </lineage>
</organism>
<keyword evidence="3" id="KW-1185">Reference proteome</keyword>
<protein>
    <submittedName>
        <fullName evidence="2">General stress protein 69</fullName>
    </submittedName>
</protein>
<dbReference type="Proteomes" id="UP000346198">
    <property type="component" value="Unassembled WGS sequence"/>
</dbReference>
<evidence type="ECO:0000313" key="2">
    <source>
        <dbReference type="EMBL" id="VGO18215.1"/>
    </source>
</evidence>
<dbReference type="InterPro" id="IPR053135">
    <property type="entry name" value="AKR2_Oxidoreductase"/>
</dbReference>
<dbReference type="InterPro" id="IPR036812">
    <property type="entry name" value="NAD(P)_OxRdtase_dom_sf"/>
</dbReference>
<dbReference type="EMBL" id="CAAHFH010000001">
    <property type="protein sequence ID" value="VGO18215.1"/>
    <property type="molecule type" value="Genomic_DNA"/>
</dbReference>
<dbReference type="PANTHER" id="PTHR43312">
    <property type="entry name" value="D-THREO-ALDOSE 1-DEHYDROGENASE"/>
    <property type="match status" value="1"/>
</dbReference>
<dbReference type="SUPFAM" id="SSF51430">
    <property type="entry name" value="NAD(P)-linked oxidoreductase"/>
    <property type="match status" value="1"/>
</dbReference>
<dbReference type="Gene3D" id="3.20.20.100">
    <property type="entry name" value="NADP-dependent oxidoreductase domain"/>
    <property type="match status" value="1"/>
</dbReference>
<evidence type="ECO:0000313" key="3">
    <source>
        <dbReference type="Proteomes" id="UP000346198"/>
    </source>
</evidence>
<name>A0A6C2UDK4_9BACT</name>
<dbReference type="AlphaFoldDB" id="A0A6C2UDK4"/>
<gene>
    <name evidence="2" type="primary">yhdN_1</name>
    <name evidence="2" type="ORF">SCARR_00266</name>
</gene>
<sequence>MERYNGRTREQFLKELTAHTAMLGVAASLTPGQSLAGAMRKPPLIPQRPLGNTGRMVGIYSLGAQATVEQVGMKDQAIEIVNRCIDLGINYIDTSAMYGQNGLSRKTPEMQGTSERHVGEVMKTRRNEVYLATKTHDRTYDGSMRLLEKSLNNLQTDHIDLWQIHNIKGEGKEDIDQIFADDGVLKAMEKARDEKIVTHLGLTGHADPEPMRVLVERYPFDCVLMALNAADKHHNPFIEKLLPVATQKKMGVIGMKIPARDRIFSHGGIISMKEAMSYTMSLPVSTIIVGLDNIDELEENVRIAQEFVPLSEEEMLAIEDKVKPHYEHLMFYKGLSQWPKGWSGNDIG</sequence>
<feature type="domain" description="NADP-dependent oxidoreductase" evidence="1">
    <location>
        <begin position="72"/>
        <end position="256"/>
    </location>
</feature>
<dbReference type="RefSeq" id="WP_136059719.1">
    <property type="nucleotide sequence ID" value="NZ_CAAHFH010000001.1"/>
</dbReference>
<dbReference type="CDD" id="cd19100">
    <property type="entry name" value="AKR_unchar"/>
    <property type="match status" value="1"/>
</dbReference>
<reference evidence="2 3" key="1">
    <citation type="submission" date="2019-04" db="EMBL/GenBank/DDBJ databases">
        <authorList>
            <person name="Van Vliet M D."/>
        </authorList>
    </citation>
    <scope>NUCLEOTIDE SEQUENCE [LARGE SCALE GENOMIC DNA]</scope>
    <source>
        <strain evidence="2 3">F21</strain>
    </source>
</reference>